<dbReference type="PATRIC" id="fig|1727163.4.peg.74"/>
<dbReference type="RefSeq" id="WP_067542131.1">
    <property type="nucleotide sequence ID" value="NZ_CP012836.1"/>
</dbReference>
<dbReference type="SUPFAM" id="SSF56935">
    <property type="entry name" value="Porins"/>
    <property type="match status" value="1"/>
</dbReference>
<protein>
    <recommendedName>
        <fullName evidence="3">Porin</fullName>
    </recommendedName>
</protein>
<evidence type="ECO:0008006" key="3">
    <source>
        <dbReference type="Google" id="ProtNLM"/>
    </source>
</evidence>
<dbReference type="OrthoDB" id="5571598at2"/>
<dbReference type="Proteomes" id="UP000073816">
    <property type="component" value="Chromosome"/>
</dbReference>
<organism evidence="1 2">
    <name type="scientific">Algoriphagus sanaruensis</name>
    <dbReference type="NCBI Taxonomy" id="1727163"/>
    <lineage>
        <taxon>Bacteria</taxon>
        <taxon>Pseudomonadati</taxon>
        <taxon>Bacteroidota</taxon>
        <taxon>Cytophagia</taxon>
        <taxon>Cytophagales</taxon>
        <taxon>Cyclobacteriaceae</taxon>
        <taxon>Algoriphagus</taxon>
    </lineage>
</organism>
<reference evidence="1 2" key="2">
    <citation type="journal article" date="2016" name="Genome Announc.">
        <title>Complete Genome Sequence of Algoriphagus sp. Strain M8-2, Isolated from a Brackish Lake.</title>
        <authorList>
            <person name="Muraguchi Y."/>
            <person name="Kushimoto K."/>
            <person name="Ohtsubo Y."/>
            <person name="Suzuki T."/>
            <person name="Dohra H."/>
            <person name="Kimbara K."/>
            <person name="Shintani M."/>
        </authorList>
    </citation>
    <scope>NUCLEOTIDE SEQUENCE [LARGE SCALE GENOMIC DNA]</scope>
    <source>
        <strain evidence="1 2">M8-2</strain>
    </source>
</reference>
<reference evidence="2" key="1">
    <citation type="submission" date="2015-09" db="EMBL/GenBank/DDBJ databases">
        <title>Complete sequence of Algoriphagus sp. M8-2.</title>
        <authorList>
            <person name="Shintani M."/>
        </authorList>
    </citation>
    <scope>NUCLEOTIDE SEQUENCE [LARGE SCALE GENOMIC DNA]</scope>
    <source>
        <strain evidence="2">M8-2</strain>
    </source>
</reference>
<evidence type="ECO:0000313" key="2">
    <source>
        <dbReference type="Proteomes" id="UP000073816"/>
    </source>
</evidence>
<dbReference type="EMBL" id="CP012836">
    <property type="protein sequence ID" value="AMQ54823.1"/>
    <property type="molecule type" value="Genomic_DNA"/>
</dbReference>
<accession>A0A142EI68</accession>
<name>A0A142EI68_9BACT</name>
<dbReference type="AlphaFoldDB" id="A0A142EI68"/>
<sequence length="365" mass="41621">MLEKVGTVSKNILFGFVVMLSLSSKLVAQNKQTQFNGFGHLEFYWDRDEDGRHASFSIGEHDFFVNSSLSDKITFIGEYVIRFNSKSATTYLPSIERSLLKFNYVNNHSIIVGKVHTPVNYWNDSYHHGRVFFPVIDRPLAFSYFVPIHTLGLQFQGQNLGKLNFGYDFMLGNGISSTDVYHDSVVPSVTASVHIKPREGMRIGASYYWDDLHENTPGVHSGHNTSIPVPIDQRYQGPVKFRMTSFSFAQFGEKFELLSETGFNNSTTDSTGTAKNFFQFVYAGLNVTEKSTPYILGDYVNVADNDIHVYPIHRLKVAVGYRYSFNYLLNMKVQLEKSWEYEHAFHDHATSYGGPFLRVQLAYGF</sequence>
<dbReference type="STRING" id="1727163.AO498_00345"/>
<dbReference type="KEGG" id="alm:AO498_00345"/>
<gene>
    <name evidence="1" type="ORF">AO498_00345</name>
</gene>
<evidence type="ECO:0000313" key="1">
    <source>
        <dbReference type="EMBL" id="AMQ54823.1"/>
    </source>
</evidence>
<keyword evidence="2" id="KW-1185">Reference proteome</keyword>
<proteinExistence type="predicted"/>